<name>A0A0A8ZG01_ARUDO</name>
<organism evidence="1">
    <name type="scientific">Arundo donax</name>
    <name type="common">Giant reed</name>
    <name type="synonym">Donax arundinaceus</name>
    <dbReference type="NCBI Taxonomy" id="35708"/>
    <lineage>
        <taxon>Eukaryota</taxon>
        <taxon>Viridiplantae</taxon>
        <taxon>Streptophyta</taxon>
        <taxon>Embryophyta</taxon>
        <taxon>Tracheophyta</taxon>
        <taxon>Spermatophyta</taxon>
        <taxon>Magnoliopsida</taxon>
        <taxon>Liliopsida</taxon>
        <taxon>Poales</taxon>
        <taxon>Poaceae</taxon>
        <taxon>PACMAD clade</taxon>
        <taxon>Arundinoideae</taxon>
        <taxon>Arundineae</taxon>
        <taxon>Arundo</taxon>
    </lineage>
</organism>
<proteinExistence type="predicted"/>
<dbReference type="AlphaFoldDB" id="A0A0A8ZG01"/>
<accession>A0A0A8ZG01</accession>
<protein>
    <submittedName>
        <fullName evidence="1">Uncharacterized protein</fullName>
    </submittedName>
</protein>
<dbReference type="EMBL" id="GBRH01262260">
    <property type="protein sequence ID" value="JAD35635.1"/>
    <property type="molecule type" value="Transcribed_RNA"/>
</dbReference>
<reference evidence="1" key="2">
    <citation type="journal article" date="2015" name="Data Brief">
        <title>Shoot transcriptome of the giant reed, Arundo donax.</title>
        <authorList>
            <person name="Barrero R.A."/>
            <person name="Guerrero F.D."/>
            <person name="Moolhuijzen P."/>
            <person name="Goolsby J.A."/>
            <person name="Tidwell J."/>
            <person name="Bellgard S.E."/>
            <person name="Bellgard M.I."/>
        </authorList>
    </citation>
    <scope>NUCLEOTIDE SEQUENCE</scope>
    <source>
        <tissue evidence="1">Shoot tissue taken approximately 20 cm above the soil surface</tissue>
    </source>
</reference>
<evidence type="ECO:0000313" key="1">
    <source>
        <dbReference type="EMBL" id="JAD35635.1"/>
    </source>
</evidence>
<reference evidence="1" key="1">
    <citation type="submission" date="2014-09" db="EMBL/GenBank/DDBJ databases">
        <authorList>
            <person name="Magalhaes I.L.F."/>
            <person name="Oliveira U."/>
            <person name="Santos F.R."/>
            <person name="Vidigal T.H.D.A."/>
            <person name="Brescovit A.D."/>
            <person name="Santos A.J."/>
        </authorList>
    </citation>
    <scope>NUCLEOTIDE SEQUENCE</scope>
    <source>
        <tissue evidence="1">Shoot tissue taken approximately 20 cm above the soil surface</tissue>
    </source>
</reference>
<sequence>MYRPFDHLFTCSAITTRLPFKHNTTQRGNVKYLFPT</sequence>